<keyword evidence="7" id="KW-1003">Cell membrane</keyword>
<feature type="binding site" evidence="9">
    <location>
        <position position="247"/>
    </location>
    <ligand>
        <name>Mg(2+)</name>
        <dbReference type="ChEBI" id="CHEBI:18420"/>
    </ligand>
</feature>
<evidence type="ECO:0000256" key="9">
    <source>
        <dbReference type="PIRSR" id="PIRSR600715-1"/>
    </source>
</evidence>
<dbReference type="PANTHER" id="PTHR22926:SF5">
    <property type="entry name" value="PHOSPHO-N-ACETYLMURAMOYL-PENTAPEPTIDE-TRANSFERASE HOMOLOG"/>
    <property type="match status" value="1"/>
</dbReference>
<proteinExistence type="inferred from homology"/>
<dbReference type="EC" id="2.7.8.13" evidence="7 8"/>
<evidence type="ECO:0000256" key="7">
    <source>
        <dbReference type="HAMAP-Rule" id="MF_00038"/>
    </source>
</evidence>
<feature type="transmembrane region" description="Helical" evidence="7">
    <location>
        <begin position="316"/>
        <end position="335"/>
    </location>
</feature>
<evidence type="ECO:0000256" key="8">
    <source>
        <dbReference type="NCBIfam" id="TIGR00445"/>
    </source>
</evidence>
<dbReference type="AlphaFoldDB" id="E7FQX1"/>
<evidence type="ECO:0000256" key="4">
    <source>
        <dbReference type="ARBA" id="ARBA00022692"/>
    </source>
</evidence>
<keyword evidence="7" id="KW-0961">Cell wall biogenesis/degradation</keyword>
<dbReference type="InterPro" id="IPR018480">
    <property type="entry name" value="PNAcMuramoyl-5peptid_Trfase_CS"/>
</dbReference>
<keyword evidence="7" id="KW-0131">Cell cycle</keyword>
<feature type="transmembrane region" description="Helical" evidence="7">
    <location>
        <begin position="66"/>
        <end position="87"/>
    </location>
</feature>
<keyword evidence="7" id="KW-0573">Peptidoglycan synthesis</keyword>
<accession>E7FQX1</accession>
<evidence type="ECO:0000256" key="2">
    <source>
        <dbReference type="ARBA" id="ARBA00005583"/>
    </source>
</evidence>
<dbReference type="InterPro" id="IPR003524">
    <property type="entry name" value="PNAcMuramoyl-5peptid_Trfase"/>
</dbReference>
<sequence>MMLKKPQKLWTAGKEDSMTIFQILTSALSSFILTALFTPLFINYAHKKNQGQMIREEGPKWHQKKSGTPTMGGFVFNIAILITGLWVPLCFDYLTPVVLALDVTLILYGLIGFWDDSIKLFKKQNEGFTPRQKLLCQIIGALIFLAFYHHEKLPYSLAFFGHEVQVGLIVYGLFVIFWLVGFSNAVNLTDGLDGLVSGQAIIAFGAYAIIAYHQKQYDVVIFCLAVIGALFAFLGFNHKPAKIFMGDMGSLALGGALAAVSIMVHHEMLLLLIGIIFVCETLSVILQVASFKLTGKRIFKMSPIHHHFELCGWSEWRVDLTFWAVGLIAAVIGVLTTI</sequence>
<evidence type="ECO:0000256" key="6">
    <source>
        <dbReference type="ARBA" id="ARBA00023136"/>
    </source>
</evidence>
<dbReference type="GO" id="GO:0008963">
    <property type="term" value="F:phospho-N-acetylmuramoyl-pentapeptide-transferase activity"/>
    <property type="evidence" value="ECO:0007669"/>
    <property type="project" value="UniProtKB-UniRule"/>
</dbReference>
<dbReference type="GO" id="GO:0071555">
    <property type="term" value="P:cell wall organization"/>
    <property type="evidence" value="ECO:0007669"/>
    <property type="project" value="UniProtKB-KW"/>
</dbReference>
<evidence type="ECO:0000256" key="1">
    <source>
        <dbReference type="ARBA" id="ARBA00004141"/>
    </source>
</evidence>
<keyword evidence="6 7" id="KW-0472">Membrane</keyword>
<gene>
    <name evidence="7 10" type="primary">mraY</name>
    <name evidence="10" type="ORF">HMPREF0542_11298</name>
</gene>
<comment type="function">
    <text evidence="7">Catalyzes the initial step of the lipid cycle reactions in the biosynthesis of the cell wall peptidoglycan: transfers peptidoglycan precursor phospho-MurNAc-pentapeptide from UDP-MurNAc-pentapeptide onto the lipid carrier undecaprenyl phosphate, yielding undecaprenyl-pyrophosphoryl-MurNAc-pentapeptide, known as lipid I.</text>
</comment>
<keyword evidence="7 9" id="KW-0479">Metal-binding</keyword>
<feature type="binding site" evidence="9">
    <location>
        <position position="187"/>
    </location>
    <ligand>
        <name>Mg(2+)</name>
        <dbReference type="ChEBI" id="CHEBI:18420"/>
    </ligand>
</feature>
<comment type="caution">
    <text evidence="10">The sequence shown here is derived from an EMBL/GenBank/DDBJ whole genome shotgun (WGS) entry which is preliminary data.</text>
</comment>
<dbReference type="HOGENOM" id="CLU_023982_0_1_9"/>
<feature type="transmembrane region" description="Helical" evidence="7">
    <location>
        <begin position="20"/>
        <end position="45"/>
    </location>
</feature>
<feature type="transmembrane region" description="Helical" evidence="7">
    <location>
        <begin position="93"/>
        <end position="114"/>
    </location>
</feature>
<dbReference type="Pfam" id="PF00953">
    <property type="entry name" value="Glycos_transf_4"/>
    <property type="match status" value="1"/>
</dbReference>
<evidence type="ECO:0000313" key="11">
    <source>
        <dbReference type="Proteomes" id="UP000004099"/>
    </source>
</evidence>
<comment type="cofactor">
    <cofactor evidence="7 9">
        <name>Mg(2+)</name>
        <dbReference type="ChEBI" id="CHEBI:18420"/>
    </cofactor>
</comment>
<feature type="transmembrane region" description="Helical" evidence="7">
    <location>
        <begin position="134"/>
        <end position="150"/>
    </location>
</feature>
<dbReference type="CDD" id="cd06852">
    <property type="entry name" value="GT_MraY"/>
    <property type="match status" value="1"/>
</dbReference>
<feature type="transmembrane region" description="Helical" evidence="7">
    <location>
        <begin position="156"/>
        <end position="180"/>
    </location>
</feature>
<keyword evidence="4 7" id="KW-0812">Transmembrane</keyword>
<comment type="pathway">
    <text evidence="7">Cell wall biogenesis; peptidoglycan biosynthesis.</text>
</comment>
<evidence type="ECO:0000256" key="3">
    <source>
        <dbReference type="ARBA" id="ARBA00022679"/>
    </source>
</evidence>
<feature type="transmembrane region" description="Helical" evidence="7">
    <location>
        <begin position="270"/>
        <end position="295"/>
    </location>
</feature>
<keyword evidence="7 9" id="KW-0460">Magnesium</keyword>
<dbReference type="Proteomes" id="UP000004099">
    <property type="component" value="Unassembled WGS sequence"/>
</dbReference>
<evidence type="ECO:0000256" key="5">
    <source>
        <dbReference type="ARBA" id="ARBA00022989"/>
    </source>
</evidence>
<organism evidence="10 11">
    <name type="scientific">Ligilactobacillus ruminis ATCC 25644</name>
    <dbReference type="NCBI Taxonomy" id="525362"/>
    <lineage>
        <taxon>Bacteria</taxon>
        <taxon>Bacillati</taxon>
        <taxon>Bacillota</taxon>
        <taxon>Bacilli</taxon>
        <taxon>Lactobacillales</taxon>
        <taxon>Lactobacillaceae</taxon>
        <taxon>Ligilactobacillus</taxon>
    </lineage>
</organism>
<dbReference type="HAMAP" id="MF_00038">
    <property type="entry name" value="MraY"/>
    <property type="match status" value="1"/>
</dbReference>
<comment type="similarity">
    <text evidence="2 7">Belongs to the glycosyltransferase 4 family. MraY subfamily.</text>
</comment>
<dbReference type="InterPro" id="IPR000715">
    <property type="entry name" value="Glycosyl_transferase_4"/>
</dbReference>
<dbReference type="UniPathway" id="UPA00219"/>
<dbReference type="PROSITE" id="PS01348">
    <property type="entry name" value="MRAY_2"/>
    <property type="match status" value="1"/>
</dbReference>
<dbReference type="GO" id="GO:0009252">
    <property type="term" value="P:peptidoglycan biosynthetic process"/>
    <property type="evidence" value="ECO:0007669"/>
    <property type="project" value="UniProtKB-UniRule"/>
</dbReference>
<comment type="subcellular location">
    <subcellularLocation>
        <location evidence="7">Cell membrane</location>
        <topology evidence="7">Multi-pass membrane protein</topology>
    </subcellularLocation>
    <subcellularLocation>
        <location evidence="1">Membrane</location>
        <topology evidence="1">Multi-pass membrane protein</topology>
    </subcellularLocation>
</comment>
<keyword evidence="7" id="KW-0133">Cell shape</keyword>
<feature type="transmembrane region" description="Helical" evidence="7">
    <location>
        <begin position="192"/>
        <end position="213"/>
    </location>
</feature>
<keyword evidence="7" id="KW-0132">Cell division</keyword>
<feature type="transmembrane region" description="Helical" evidence="7">
    <location>
        <begin position="219"/>
        <end position="236"/>
    </location>
</feature>
<keyword evidence="5 7" id="KW-1133">Transmembrane helix</keyword>
<reference evidence="10 11" key="1">
    <citation type="submission" date="2011-01" db="EMBL/GenBank/DDBJ databases">
        <authorList>
            <person name="Muzny D."/>
            <person name="Qin X."/>
            <person name="Buhay C."/>
            <person name="Dugan-Rocha S."/>
            <person name="Ding Y."/>
            <person name="Chen G."/>
            <person name="Hawes A."/>
            <person name="Holder M."/>
            <person name="Jhangiani S."/>
            <person name="Johnson A."/>
            <person name="Khan Z."/>
            <person name="Li Z."/>
            <person name="Liu W."/>
            <person name="Liu X."/>
            <person name="Perez L."/>
            <person name="Shen H."/>
            <person name="Wang Q."/>
            <person name="Watt J."/>
            <person name="Xi L."/>
            <person name="Xin Y."/>
            <person name="Zhou J."/>
            <person name="Deng J."/>
            <person name="Jiang H."/>
            <person name="Liu Y."/>
            <person name="Qu J."/>
            <person name="Song X.-Z."/>
            <person name="Zhang L."/>
            <person name="Villasana D."/>
            <person name="Johnson A."/>
            <person name="Liu J."/>
            <person name="Liyanage D."/>
            <person name="Lorensuhewa L."/>
            <person name="Robinson T."/>
            <person name="Song A."/>
            <person name="Song B.-B."/>
            <person name="Dinh H."/>
            <person name="Thornton R."/>
            <person name="Coyle M."/>
            <person name="Francisco L."/>
            <person name="Jackson L."/>
            <person name="Javaid M."/>
            <person name="Korchina V."/>
            <person name="Kovar C."/>
            <person name="Mata R."/>
            <person name="Mathew T."/>
            <person name="Ngo R."/>
            <person name="Nguyen L."/>
            <person name="Nguyen N."/>
            <person name="Okwuonu G."/>
            <person name="Ongeri F."/>
            <person name="Pham C."/>
            <person name="Simmons D."/>
            <person name="Wilczek-Boney K."/>
            <person name="Hale W."/>
            <person name="Jakkamsetti A."/>
            <person name="Pham P."/>
            <person name="Ruth R."/>
            <person name="San Lucas F."/>
            <person name="Warren J."/>
            <person name="Zhang J."/>
            <person name="Zhao Z."/>
            <person name="Zhou C."/>
            <person name="Zhu D."/>
            <person name="Lee S."/>
            <person name="Bess C."/>
            <person name="Blankenburg K."/>
            <person name="Forbes L."/>
            <person name="Fu Q."/>
            <person name="Gubbala S."/>
            <person name="Hirani K."/>
            <person name="Jayaseelan J.C."/>
            <person name="Lara F."/>
            <person name="Munidasa M."/>
            <person name="Palculict T."/>
            <person name="Patil S."/>
            <person name="Pu L.-L."/>
            <person name="Saada N."/>
            <person name="Tang L."/>
            <person name="Weissenberger G."/>
            <person name="Zhu Y."/>
            <person name="Hemphill L."/>
            <person name="Shang Y."/>
            <person name="Youmans B."/>
            <person name="Ayvaz T."/>
            <person name="Ross M."/>
            <person name="Santibanez J."/>
            <person name="Aqrawi P."/>
            <person name="Gross S."/>
            <person name="Joshi V."/>
            <person name="Fowler G."/>
            <person name="Nazareth L."/>
            <person name="Reid J."/>
            <person name="Worley K."/>
            <person name="Petrosino J."/>
            <person name="Highlander S."/>
            <person name="Gibbs R."/>
        </authorList>
    </citation>
    <scope>NUCLEOTIDE SEQUENCE [LARGE SCALE GENOMIC DNA]</scope>
    <source>
        <strain evidence="10 11">ATCC 25644</strain>
    </source>
</reference>
<dbReference type="EMBL" id="ACGS02000041">
    <property type="protein sequence ID" value="EFZ34358.1"/>
    <property type="molecule type" value="Genomic_DNA"/>
</dbReference>
<dbReference type="GO" id="GO:0046872">
    <property type="term" value="F:metal ion binding"/>
    <property type="evidence" value="ECO:0007669"/>
    <property type="project" value="UniProtKB-KW"/>
</dbReference>
<comment type="catalytic activity">
    <reaction evidence="7">
        <text>UDP-N-acetyl-alpha-D-muramoyl-L-alanyl-gamma-D-glutamyl-L-lysyl-D-alanyl-D-alanine + di-trans,octa-cis-undecaprenyl phosphate = Mur2Ac(oyl-L-Ala-gamma-D-Glu-L-Lys-D-Ala-D-Ala)-di-trans,octa-cis-undecaprenyl diphosphate + UMP</text>
        <dbReference type="Rhea" id="RHEA:21920"/>
        <dbReference type="ChEBI" id="CHEBI:57865"/>
        <dbReference type="ChEBI" id="CHEBI:60032"/>
        <dbReference type="ChEBI" id="CHEBI:60392"/>
        <dbReference type="ChEBI" id="CHEBI:70758"/>
        <dbReference type="EC" id="2.7.8.13"/>
    </reaction>
</comment>
<dbReference type="GO" id="GO:0008360">
    <property type="term" value="P:regulation of cell shape"/>
    <property type="evidence" value="ECO:0007669"/>
    <property type="project" value="UniProtKB-KW"/>
</dbReference>
<dbReference type="NCBIfam" id="TIGR00445">
    <property type="entry name" value="mraY"/>
    <property type="match status" value="1"/>
</dbReference>
<feature type="transmembrane region" description="Helical" evidence="7">
    <location>
        <begin position="243"/>
        <end position="264"/>
    </location>
</feature>
<dbReference type="GO" id="GO:0051301">
    <property type="term" value="P:cell division"/>
    <property type="evidence" value="ECO:0007669"/>
    <property type="project" value="UniProtKB-KW"/>
</dbReference>
<protein>
    <recommendedName>
        <fullName evidence="7 8">Phospho-N-acetylmuramoyl-pentapeptide-transferase</fullName>
        <ecNumber evidence="7 8">2.7.8.13</ecNumber>
    </recommendedName>
    <alternativeName>
        <fullName evidence="7">UDP-MurNAc-pentapeptide phosphotransferase</fullName>
    </alternativeName>
</protein>
<name>E7FQX1_9LACO</name>
<evidence type="ECO:0000313" key="10">
    <source>
        <dbReference type="EMBL" id="EFZ34358.1"/>
    </source>
</evidence>
<dbReference type="PANTHER" id="PTHR22926">
    <property type="entry name" value="PHOSPHO-N-ACETYLMURAMOYL-PENTAPEPTIDE-TRANSFERASE"/>
    <property type="match status" value="1"/>
</dbReference>
<dbReference type="GO" id="GO:0005886">
    <property type="term" value="C:plasma membrane"/>
    <property type="evidence" value="ECO:0007669"/>
    <property type="project" value="UniProtKB-SubCell"/>
</dbReference>
<keyword evidence="3 7" id="KW-0808">Transferase</keyword>